<evidence type="ECO:0000259" key="8">
    <source>
        <dbReference type="PROSITE" id="PS50048"/>
    </source>
</evidence>
<gene>
    <name evidence="9" type="ORF">HMPREF1541_00698</name>
</gene>
<dbReference type="AlphaFoldDB" id="W2SEQ9"/>
<dbReference type="InParanoid" id="W2SEQ9"/>
<dbReference type="SMART" id="SM00906">
    <property type="entry name" value="Fungal_trans"/>
    <property type="match status" value="1"/>
</dbReference>
<dbReference type="InterPro" id="IPR036864">
    <property type="entry name" value="Zn2-C6_fun-type_DNA-bd_sf"/>
</dbReference>
<accession>W2SEQ9</accession>
<dbReference type="GO" id="GO:0005634">
    <property type="term" value="C:nucleus"/>
    <property type="evidence" value="ECO:0007669"/>
    <property type="project" value="TreeGrafter"/>
</dbReference>
<dbReference type="SMART" id="SM00066">
    <property type="entry name" value="GAL4"/>
    <property type="match status" value="1"/>
</dbReference>
<feature type="compositionally biased region" description="Polar residues" evidence="7">
    <location>
        <begin position="1"/>
        <end position="15"/>
    </location>
</feature>
<dbReference type="GO" id="GO:0006351">
    <property type="term" value="P:DNA-templated transcription"/>
    <property type="evidence" value="ECO:0007669"/>
    <property type="project" value="InterPro"/>
</dbReference>
<keyword evidence="2" id="KW-0805">Transcription regulation</keyword>
<dbReference type="Pfam" id="PF00172">
    <property type="entry name" value="Zn_clus"/>
    <property type="match status" value="1"/>
</dbReference>
<proteinExistence type="predicted"/>
<dbReference type="Gene3D" id="4.10.240.10">
    <property type="entry name" value="Zn(2)-C6 fungal-type DNA-binding domain"/>
    <property type="match status" value="1"/>
</dbReference>
<dbReference type="InterPro" id="IPR051127">
    <property type="entry name" value="Fungal_SecMet_Regulators"/>
</dbReference>
<dbReference type="PROSITE" id="PS00463">
    <property type="entry name" value="ZN2_CY6_FUNGAL_1"/>
    <property type="match status" value="1"/>
</dbReference>
<evidence type="ECO:0000256" key="5">
    <source>
        <dbReference type="ARBA" id="ARBA00023242"/>
    </source>
</evidence>
<feature type="coiled-coil region" evidence="6">
    <location>
        <begin position="90"/>
        <end position="117"/>
    </location>
</feature>
<keyword evidence="4" id="KW-0804">Transcription</keyword>
<feature type="region of interest" description="Disordered" evidence="7">
    <location>
        <begin position="194"/>
        <end position="217"/>
    </location>
</feature>
<dbReference type="PANTHER" id="PTHR47424:SF5">
    <property type="entry name" value="ZN(II)2CYS6 TRANSCRIPTION FACTOR (EUROFUNG)"/>
    <property type="match status" value="1"/>
</dbReference>
<dbReference type="SUPFAM" id="SSF57701">
    <property type="entry name" value="Zn2/Cys6 DNA-binding domain"/>
    <property type="match status" value="1"/>
</dbReference>
<dbReference type="PANTHER" id="PTHR47424">
    <property type="entry name" value="REGULATORY PROTEIN GAL4"/>
    <property type="match status" value="1"/>
</dbReference>
<keyword evidence="1" id="KW-0479">Metal-binding</keyword>
<evidence type="ECO:0000313" key="10">
    <source>
        <dbReference type="Proteomes" id="UP000030752"/>
    </source>
</evidence>
<keyword evidence="6" id="KW-0175">Coiled coil</keyword>
<protein>
    <recommendedName>
        <fullName evidence="8">Zn(2)-C6 fungal-type domain-containing protein</fullName>
    </recommendedName>
</protein>
<evidence type="ECO:0000256" key="2">
    <source>
        <dbReference type="ARBA" id="ARBA00023015"/>
    </source>
</evidence>
<dbReference type="OrthoDB" id="3971593at2759"/>
<dbReference type="CDD" id="cd00067">
    <property type="entry name" value="GAL4"/>
    <property type="match status" value="1"/>
</dbReference>
<dbReference type="Pfam" id="PF04082">
    <property type="entry name" value="Fungal_trans"/>
    <property type="match status" value="1"/>
</dbReference>
<name>W2SEQ9_CYPE1</name>
<keyword evidence="3" id="KW-0238">DNA-binding</keyword>
<keyword evidence="5" id="KW-0539">Nucleus</keyword>
<feature type="region of interest" description="Disordered" evidence="7">
    <location>
        <begin position="1"/>
        <end position="37"/>
    </location>
</feature>
<dbReference type="HOGENOM" id="CLU_008828_1_0_1"/>
<dbReference type="GeneID" id="19968037"/>
<dbReference type="EMBL" id="KB822711">
    <property type="protein sequence ID" value="ETN46513.1"/>
    <property type="molecule type" value="Genomic_DNA"/>
</dbReference>
<evidence type="ECO:0000313" key="9">
    <source>
        <dbReference type="EMBL" id="ETN46513.1"/>
    </source>
</evidence>
<dbReference type="Proteomes" id="UP000030752">
    <property type="component" value="Unassembled WGS sequence"/>
</dbReference>
<dbReference type="GO" id="GO:0000981">
    <property type="term" value="F:DNA-binding transcription factor activity, RNA polymerase II-specific"/>
    <property type="evidence" value="ECO:0007669"/>
    <property type="project" value="InterPro"/>
</dbReference>
<dbReference type="PROSITE" id="PS50048">
    <property type="entry name" value="ZN2_CY6_FUNGAL_2"/>
    <property type="match status" value="1"/>
</dbReference>
<dbReference type="eggNOG" id="ENOG502S5RK">
    <property type="taxonomic scope" value="Eukaryota"/>
</dbReference>
<reference evidence="9 10" key="1">
    <citation type="submission" date="2013-03" db="EMBL/GenBank/DDBJ databases">
        <title>The Genome Sequence of Phialophora europaea CBS 101466.</title>
        <authorList>
            <consortium name="The Broad Institute Genomics Platform"/>
            <person name="Cuomo C."/>
            <person name="de Hoog S."/>
            <person name="Gorbushina A."/>
            <person name="Walker B."/>
            <person name="Young S.K."/>
            <person name="Zeng Q."/>
            <person name="Gargeya S."/>
            <person name="Fitzgerald M."/>
            <person name="Haas B."/>
            <person name="Abouelleil A."/>
            <person name="Allen A.W."/>
            <person name="Alvarado L."/>
            <person name="Arachchi H.M."/>
            <person name="Berlin A.M."/>
            <person name="Chapman S.B."/>
            <person name="Gainer-Dewar J."/>
            <person name="Goldberg J."/>
            <person name="Griggs A."/>
            <person name="Gujja S."/>
            <person name="Hansen M."/>
            <person name="Howarth C."/>
            <person name="Imamovic A."/>
            <person name="Ireland A."/>
            <person name="Larimer J."/>
            <person name="McCowan C."/>
            <person name="Murphy C."/>
            <person name="Pearson M."/>
            <person name="Poon T.W."/>
            <person name="Priest M."/>
            <person name="Roberts A."/>
            <person name="Saif S."/>
            <person name="Shea T."/>
            <person name="Sisk P."/>
            <person name="Sykes S."/>
            <person name="Wortman J."/>
            <person name="Nusbaum C."/>
            <person name="Birren B."/>
        </authorList>
    </citation>
    <scope>NUCLEOTIDE SEQUENCE [LARGE SCALE GENOMIC DNA]</scope>
    <source>
        <strain evidence="9 10">CBS 101466</strain>
    </source>
</reference>
<dbReference type="InterPro" id="IPR007219">
    <property type="entry name" value="XnlR_reg_dom"/>
</dbReference>
<dbReference type="GO" id="GO:0000435">
    <property type="term" value="P:positive regulation of transcription from RNA polymerase II promoter by galactose"/>
    <property type="evidence" value="ECO:0007669"/>
    <property type="project" value="TreeGrafter"/>
</dbReference>
<sequence length="743" mass="83325">MAGNASNEDSPQSSAGAEKRKADDGPNGSGGPAHTRSKRNRYISIACNECKRRKIRCNGQQPCVRCGNLNLECVYAPNCCTNTLKDSAEFQQMRNHIEALQNQVHELYSQVNELRTRQDVVSSFPAPDPIFNQDGHARSMSASRTLPPLVSPKSRPPQRVLPQFHGPTSSMYGFDVAKSSLQTMGITNIGDEGAVSQERSRAASPLPHPQGPHPTKDPLWLIDVNEVTRLCHVYEEEIGIMYPVIDNNKMIKHANSLYKFINASLRTGFGQVGFPGADAFDDEETTILKMILATTLVVEGNGRSELGQRFFDSAKPAVDLKLVTNTGISSVVLLVLTATFYFQKDDETQAWRFIGIASRICIEMGLHRRDSLLKHFTNEAEYQQAVRIFWVVYALDRRWSFGTGMPFALQDADIDPGLPEPDDEYPYLKHITKYNQIATKVWYHNIAYESGQNTKKDEIGFLDYQIVQWYQDLPESLQFNSRDLQRENEIPSRGRRRLRMLMHLRKNQARISIYRPILHSATSIMENRHHAQQVVDVAKDTINTLNGVNQISDIYKTQQVLYNYFLVQALAVLFLSVAHAPAVFCNQTRQEFYTAIELVKGFSTRSHVSKRLWRTIRGLKEMGDKIGMLARGTGSDNNHETDAHSDAAAAMVGMAGHNVDYATAPKTNGYDELGVSPENALQMTNELSHLFELAGNFGNMNGGTPAPEHSYGTPYQTNGGGSFDLNTPFQNEPEFSKIMNELF</sequence>
<dbReference type="VEuPathDB" id="FungiDB:HMPREF1541_00698"/>
<evidence type="ECO:0000256" key="3">
    <source>
        <dbReference type="ARBA" id="ARBA00023125"/>
    </source>
</evidence>
<dbReference type="InterPro" id="IPR001138">
    <property type="entry name" value="Zn2Cys6_DnaBD"/>
</dbReference>
<dbReference type="STRING" id="1220924.W2SEQ9"/>
<evidence type="ECO:0000256" key="6">
    <source>
        <dbReference type="SAM" id="Coils"/>
    </source>
</evidence>
<keyword evidence="10" id="KW-1185">Reference proteome</keyword>
<evidence type="ECO:0000256" key="1">
    <source>
        <dbReference type="ARBA" id="ARBA00022723"/>
    </source>
</evidence>
<dbReference type="GO" id="GO:0000978">
    <property type="term" value="F:RNA polymerase II cis-regulatory region sequence-specific DNA binding"/>
    <property type="evidence" value="ECO:0007669"/>
    <property type="project" value="TreeGrafter"/>
</dbReference>
<organism evidence="9 10">
    <name type="scientific">Cyphellophora europaea (strain CBS 101466)</name>
    <name type="common">Phialophora europaea</name>
    <dbReference type="NCBI Taxonomy" id="1220924"/>
    <lineage>
        <taxon>Eukaryota</taxon>
        <taxon>Fungi</taxon>
        <taxon>Dikarya</taxon>
        <taxon>Ascomycota</taxon>
        <taxon>Pezizomycotina</taxon>
        <taxon>Eurotiomycetes</taxon>
        <taxon>Chaetothyriomycetidae</taxon>
        <taxon>Chaetothyriales</taxon>
        <taxon>Cyphellophoraceae</taxon>
        <taxon>Cyphellophora</taxon>
    </lineage>
</organism>
<evidence type="ECO:0000256" key="7">
    <source>
        <dbReference type="SAM" id="MobiDB-lite"/>
    </source>
</evidence>
<dbReference type="CDD" id="cd12148">
    <property type="entry name" value="fungal_TF_MHR"/>
    <property type="match status" value="1"/>
</dbReference>
<feature type="domain" description="Zn(2)-C6 fungal-type" evidence="8">
    <location>
        <begin position="46"/>
        <end position="75"/>
    </location>
</feature>
<dbReference type="RefSeq" id="XP_008711225.1">
    <property type="nucleotide sequence ID" value="XM_008713003.1"/>
</dbReference>
<dbReference type="GO" id="GO:0008270">
    <property type="term" value="F:zinc ion binding"/>
    <property type="evidence" value="ECO:0007669"/>
    <property type="project" value="InterPro"/>
</dbReference>
<evidence type="ECO:0000256" key="4">
    <source>
        <dbReference type="ARBA" id="ARBA00023163"/>
    </source>
</evidence>